<dbReference type="EMBL" id="KV921362">
    <property type="protein sequence ID" value="ORE17202.1"/>
    <property type="molecule type" value="Genomic_DNA"/>
</dbReference>
<evidence type="ECO:0000313" key="2">
    <source>
        <dbReference type="Proteomes" id="UP000242381"/>
    </source>
</evidence>
<name>A0A1X0RYT1_RHIZD</name>
<sequence>MPIHHCFHLTSIASGFRGGGLCENFVQGGRLCLLQGLTHALRCHSWAITSIDQLWSSGLSAQLYYAVNQFPYSSMNLIPLKGLHDQVLVPVHCMQRDQSSTVLLDNNKWMSIWLKAQFDLENINVILKDQIVTMVNTNKSVPKSNPHHANCLKSS</sequence>
<protein>
    <submittedName>
        <fullName evidence="1">Uncharacterized protein</fullName>
    </submittedName>
</protein>
<evidence type="ECO:0000313" key="1">
    <source>
        <dbReference type="EMBL" id="ORE17202.1"/>
    </source>
</evidence>
<dbReference type="AlphaFoldDB" id="A0A1X0RYT1"/>
<proteinExistence type="predicted"/>
<organism evidence="1 2">
    <name type="scientific">Rhizopus microsporus</name>
    <dbReference type="NCBI Taxonomy" id="58291"/>
    <lineage>
        <taxon>Eukaryota</taxon>
        <taxon>Fungi</taxon>
        <taxon>Fungi incertae sedis</taxon>
        <taxon>Mucoromycota</taxon>
        <taxon>Mucoromycotina</taxon>
        <taxon>Mucoromycetes</taxon>
        <taxon>Mucorales</taxon>
        <taxon>Mucorineae</taxon>
        <taxon>Rhizopodaceae</taxon>
        <taxon>Rhizopus</taxon>
    </lineage>
</organism>
<accession>A0A1X0RYT1</accession>
<dbReference type="Proteomes" id="UP000242381">
    <property type="component" value="Unassembled WGS sequence"/>
</dbReference>
<reference evidence="1 2" key="1">
    <citation type="journal article" date="2016" name="Proc. Natl. Acad. Sci. U.S.A.">
        <title>Lipid metabolic changes in an early divergent fungus govern the establishment of a mutualistic symbiosis with endobacteria.</title>
        <authorList>
            <person name="Lastovetsky O.A."/>
            <person name="Gaspar M.L."/>
            <person name="Mondo S.J."/>
            <person name="LaButti K.M."/>
            <person name="Sandor L."/>
            <person name="Grigoriev I.V."/>
            <person name="Henry S.A."/>
            <person name="Pawlowska T.E."/>
        </authorList>
    </citation>
    <scope>NUCLEOTIDE SEQUENCE [LARGE SCALE GENOMIC DNA]</scope>
    <source>
        <strain evidence="1 2">ATCC 11559</strain>
    </source>
</reference>
<gene>
    <name evidence="1" type="ORF">BCV71DRAFT_236020</name>
</gene>